<dbReference type="GO" id="GO:0005886">
    <property type="term" value="C:plasma membrane"/>
    <property type="evidence" value="ECO:0007669"/>
    <property type="project" value="UniProtKB-SubCell"/>
</dbReference>
<dbReference type="EMBL" id="CP029480">
    <property type="protein sequence ID" value="AWW00516.1"/>
    <property type="molecule type" value="Genomic_DNA"/>
</dbReference>
<keyword evidence="6 8" id="KW-1133">Transmembrane helix</keyword>
<keyword evidence="4 8" id="KW-1003">Cell membrane</keyword>
<dbReference type="InterPro" id="IPR002781">
    <property type="entry name" value="TM_pro_TauE-like"/>
</dbReference>
<feature type="transmembrane region" description="Helical" evidence="8">
    <location>
        <begin position="187"/>
        <end position="205"/>
    </location>
</feature>
<comment type="subcellular location">
    <subcellularLocation>
        <location evidence="1 8">Cell membrane</location>
        <topology evidence="1 8">Multi-pass membrane protein</topology>
    </subcellularLocation>
</comment>
<keyword evidence="3" id="KW-0813">Transport</keyword>
<evidence type="ECO:0000313" key="10">
    <source>
        <dbReference type="Proteomes" id="UP000249873"/>
    </source>
</evidence>
<evidence type="ECO:0000256" key="3">
    <source>
        <dbReference type="ARBA" id="ARBA00022448"/>
    </source>
</evidence>
<organism evidence="9 10">
    <name type="scientific">Arcticibacterium luteifluviistationis</name>
    <dbReference type="NCBI Taxonomy" id="1784714"/>
    <lineage>
        <taxon>Bacteria</taxon>
        <taxon>Pseudomonadati</taxon>
        <taxon>Bacteroidota</taxon>
        <taxon>Cytophagia</taxon>
        <taxon>Cytophagales</taxon>
        <taxon>Leadbetterellaceae</taxon>
        <taxon>Arcticibacterium</taxon>
    </lineage>
</organism>
<evidence type="ECO:0000256" key="7">
    <source>
        <dbReference type="ARBA" id="ARBA00023136"/>
    </source>
</evidence>
<keyword evidence="7 8" id="KW-0472">Membrane</keyword>
<evidence type="ECO:0000256" key="8">
    <source>
        <dbReference type="RuleBase" id="RU363041"/>
    </source>
</evidence>
<reference evidence="9 10" key="1">
    <citation type="submission" date="2018-05" db="EMBL/GenBank/DDBJ databases">
        <title>Complete genome sequence of Arcticibacterium luteifluviistationis SM1504T, a cytophagaceae bacterium isolated from Arctic surface seawater.</title>
        <authorList>
            <person name="Li Y."/>
            <person name="Qin Q.-L."/>
        </authorList>
    </citation>
    <scope>NUCLEOTIDE SEQUENCE [LARGE SCALE GENOMIC DNA]</scope>
    <source>
        <strain evidence="9 10">SM1504</strain>
    </source>
</reference>
<feature type="transmembrane region" description="Helical" evidence="8">
    <location>
        <begin position="92"/>
        <end position="110"/>
    </location>
</feature>
<evidence type="ECO:0000256" key="1">
    <source>
        <dbReference type="ARBA" id="ARBA00004651"/>
    </source>
</evidence>
<evidence type="ECO:0000256" key="6">
    <source>
        <dbReference type="ARBA" id="ARBA00022989"/>
    </source>
</evidence>
<dbReference type="KEGG" id="als:DJ013_20955"/>
<dbReference type="Proteomes" id="UP000249873">
    <property type="component" value="Chromosome"/>
</dbReference>
<keyword evidence="5 8" id="KW-0812">Transmembrane</keyword>
<evidence type="ECO:0000256" key="2">
    <source>
        <dbReference type="ARBA" id="ARBA00009142"/>
    </source>
</evidence>
<dbReference type="PANTHER" id="PTHR30269:SF37">
    <property type="entry name" value="MEMBRANE TRANSPORTER PROTEIN"/>
    <property type="match status" value="1"/>
</dbReference>
<accession>A0A2Z4GHT5</accession>
<dbReference type="Pfam" id="PF01925">
    <property type="entry name" value="TauE"/>
    <property type="match status" value="1"/>
</dbReference>
<protein>
    <recommendedName>
        <fullName evidence="8">Probable membrane transporter protein</fullName>
    </recommendedName>
</protein>
<evidence type="ECO:0000313" key="9">
    <source>
        <dbReference type="EMBL" id="AWW00516.1"/>
    </source>
</evidence>
<dbReference type="AlphaFoldDB" id="A0A2Z4GHT5"/>
<comment type="similarity">
    <text evidence="2 8">Belongs to the 4-toluene sulfonate uptake permease (TSUP) (TC 2.A.102) family.</text>
</comment>
<gene>
    <name evidence="9" type="ORF">DJ013_20955</name>
</gene>
<keyword evidence="10" id="KW-1185">Reference proteome</keyword>
<feature type="transmembrane region" description="Helical" evidence="8">
    <location>
        <begin position="217"/>
        <end position="237"/>
    </location>
</feature>
<dbReference type="OrthoDB" id="677436at2"/>
<name>A0A2Z4GHT5_9BACT</name>
<feature type="transmembrane region" description="Helical" evidence="8">
    <location>
        <begin position="39"/>
        <end position="59"/>
    </location>
</feature>
<feature type="transmembrane region" description="Helical" evidence="8">
    <location>
        <begin position="12"/>
        <end position="33"/>
    </location>
</feature>
<evidence type="ECO:0000256" key="4">
    <source>
        <dbReference type="ARBA" id="ARBA00022475"/>
    </source>
</evidence>
<evidence type="ECO:0000256" key="5">
    <source>
        <dbReference type="ARBA" id="ARBA00022692"/>
    </source>
</evidence>
<dbReference type="InterPro" id="IPR052017">
    <property type="entry name" value="TSUP"/>
</dbReference>
<feature type="transmembrane region" description="Helical" evidence="8">
    <location>
        <begin position="66"/>
        <end position="86"/>
    </location>
</feature>
<sequence>MSQIYYITLINNALGTAGGFSLSVFFVPIAGFFYDFQAVLGLTSLYYVFSNISKIVLFFKGMDVRIFLIIGIPSIVFVIIGAYLSQFLKGEIPALILGLFLVSFSFFLLLKPGFTLKPSNQNGILGGSLSGFAAGVLGTGGAIRGLTLASFNVEKATFLATSALIDFWVDSSRFVVYYSQDYITLDMLWKAPVLLVISFVGTWIGKKMLDRISQENFRKIALWLILVVGITSIIKFFM</sequence>
<dbReference type="PANTHER" id="PTHR30269">
    <property type="entry name" value="TRANSMEMBRANE PROTEIN YFCA"/>
    <property type="match status" value="1"/>
</dbReference>
<feature type="transmembrane region" description="Helical" evidence="8">
    <location>
        <begin position="122"/>
        <end position="143"/>
    </location>
</feature>
<proteinExistence type="inferred from homology"/>